<dbReference type="Gene3D" id="1.10.3130.10">
    <property type="entry name" value="serine acetyltransferase, domain 1"/>
    <property type="match status" value="1"/>
</dbReference>
<dbReference type="PIRSF" id="PIRSF000441">
    <property type="entry name" value="CysE"/>
    <property type="match status" value="1"/>
</dbReference>
<evidence type="ECO:0000256" key="9">
    <source>
        <dbReference type="ARBA" id="ARBA00023315"/>
    </source>
</evidence>
<sequence length="267" mass="28534">MFARLKEDIEAFRAHDPAATSTVSILLNSPGMRAIWAYRRQHWLWTHGHRLLARCLSTLSRHRFGVEIHPGATIGRRFIIDHGMGIVIGETCIIGDDCMVYQGVTLGGTGKQTGKRHPTLGDRVTVGVGAAVLGDITLGNDSKVGGGAVVVKDVPEGCTVVGIPGHITTRCGVRVHRGAAANDGRRRSYLPDPVEQTMDILSARIAQLEEEVAELRAQSPQPPTKLETSKTTLRQSGSAAAPLADAVLSQTAQKPKAQANDADASKE</sequence>
<dbReference type="SUPFAM" id="SSF51161">
    <property type="entry name" value="Trimeric LpxA-like enzymes"/>
    <property type="match status" value="1"/>
</dbReference>
<name>A0A4S2F2M6_9ACTN</name>
<dbReference type="GO" id="GO:0009001">
    <property type="term" value="F:serine O-acetyltransferase activity"/>
    <property type="evidence" value="ECO:0007669"/>
    <property type="project" value="UniProtKB-EC"/>
</dbReference>
<comment type="similarity">
    <text evidence="2 11">Belongs to the transferase hexapeptide repeat family.</text>
</comment>
<evidence type="ECO:0000256" key="3">
    <source>
        <dbReference type="ARBA" id="ARBA00013266"/>
    </source>
</evidence>
<evidence type="ECO:0000313" key="13">
    <source>
        <dbReference type="EMBL" id="TGY62632.1"/>
    </source>
</evidence>
<accession>A0A4S2F2M6</accession>
<keyword evidence="5" id="KW-0028">Amino-acid biosynthesis</keyword>
<dbReference type="GO" id="GO:0005737">
    <property type="term" value="C:cytoplasm"/>
    <property type="evidence" value="ECO:0007669"/>
    <property type="project" value="InterPro"/>
</dbReference>
<dbReference type="RefSeq" id="WP_136012362.1">
    <property type="nucleotide sequence ID" value="NZ_SRYE01000002.1"/>
</dbReference>
<dbReference type="InterPro" id="IPR018357">
    <property type="entry name" value="Hexapep_transf_CS"/>
</dbReference>
<evidence type="ECO:0000256" key="1">
    <source>
        <dbReference type="ARBA" id="ARBA00004876"/>
    </source>
</evidence>
<dbReference type="EMBL" id="SRYE01000002">
    <property type="protein sequence ID" value="TGY62632.1"/>
    <property type="molecule type" value="Genomic_DNA"/>
</dbReference>
<keyword evidence="14" id="KW-1185">Reference proteome</keyword>
<dbReference type="NCBIfam" id="NF041874">
    <property type="entry name" value="EPS_EpsC"/>
    <property type="match status" value="1"/>
</dbReference>
<feature type="compositionally biased region" description="Polar residues" evidence="12">
    <location>
        <begin position="229"/>
        <end position="238"/>
    </location>
</feature>
<comment type="catalytic activity">
    <reaction evidence="10 11">
        <text>L-serine + acetyl-CoA = O-acetyl-L-serine + CoA</text>
        <dbReference type="Rhea" id="RHEA:24560"/>
        <dbReference type="ChEBI" id="CHEBI:33384"/>
        <dbReference type="ChEBI" id="CHEBI:57287"/>
        <dbReference type="ChEBI" id="CHEBI:57288"/>
        <dbReference type="ChEBI" id="CHEBI:58340"/>
        <dbReference type="EC" id="2.3.1.30"/>
    </reaction>
</comment>
<proteinExistence type="inferred from homology"/>
<dbReference type="GO" id="GO:0006535">
    <property type="term" value="P:cysteine biosynthetic process from serine"/>
    <property type="evidence" value="ECO:0007669"/>
    <property type="project" value="InterPro"/>
</dbReference>
<dbReference type="NCBIfam" id="TIGR01172">
    <property type="entry name" value="cysE"/>
    <property type="match status" value="1"/>
</dbReference>
<dbReference type="Proteomes" id="UP000310263">
    <property type="component" value="Unassembled WGS sequence"/>
</dbReference>
<dbReference type="InterPro" id="IPR005881">
    <property type="entry name" value="Ser_O-AcTrfase"/>
</dbReference>
<evidence type="ECO:0000256" key="2">
    <source>
        <dbReference type="ARBA" id="ARBA00007274"/>
    </source>
</evidence>
<evidence type="ECO:0000256" key="10">
    <source>
        <dbReference type="ARBA" id="ARBA00049486"/>
    </source>
</evidence>
<dbReference type="OrthoDB" id="9801456at2"/>
<gene>
    <name evidence="13" type="primary">cysE</name>
    <name evidence="13" type="ORF">E5334_04285</name>
</gene>
<evidence type="ECO:0000256" key="5">
    <source>
        <dbReference type="ARBA" id="ARBA00022605"/>
    </source>
</evidence>
<evidence type="ECO:0000256" key="8">
    <source>
        <dbReference type="ARBA" id="ARBA00023192"/>
    </source>
</evidence>
<keyword evidence="9 11" id="KW-0012">Acyltransferase</keyword>
<dbReference type="InterPro" id="IPR011004">
    <property type="entry name" value="Trimer_LpxA-like_sf"/>
</dbReference>
<dbReference type="PROSITE" id="PS00101">
    <property type="entry name" value="HEXAPEP_TRANSFERASES"/>
    <property type="match status" value="1"/>
</dbReference>
<organism evidence="13 14">
    <name type="scientific">Muricaecibacterium torontonense</name>
    <dbReference type="NCBI Taxonomy" id="3032871"/>
    <lineage>
        <taxon>Bacteria</taxon>
        <taxon>Bacillati</taxon>
        <taxon>Actinomycetota</taxon>
        <taxon>Coriobacteriia</taxon>
        <taxon>Coriobacteriales</taxon>
        <taxon>Atopobiaceae</taxon>
        <taxon>Muricaecibacterium</taxon>
    </lineage>
</organism>
<dbReference type="InterPro" id="IPR042122">
    <property type="entry name" value="Ser_AcTrfase_N_sf"/>
</dbReference>
<dbReference type="FunFam" id="2.160.10.10:FF:000007">
    <property type="entry name" value="Serine acetyltransferase"/>
    <property type="match status" value="1"/>
</dbReference>
<evidence type="ECO:0000313" key="14">
    <source>
        <dbReference type="Proteomes" id="UP000310263"/>
    </source>
</evidence>
<dbReference type="InterPro" id="IPR045304">
    <property type="entry name" value="LbH_SAT"/>
</dbReference>
<dbReference type="InterPro" id="IPR053376">
    <property type="entry name" value="Serine_acetyltransferase"/>
</dbReference>
<evidence type="ECO:0000256" key="12">
    <source>
        <dbReference type="SAM" id="MobiDB-lite"/>
    </source>
</evidence>
<dbReference type="AlphaFoldDB" id="A0A4S2F2M6"/>
<dbReference type="Gene3D" id="2.160.10.10">
    <property type="entry name" value="Hexapeptide repeat proteins"/>
    <property type="match status" value="1"/>
</dbReference>
<evidence type="ECO:0000256" key="4">
    <source>
        <dbReference type="ARBA" id="ARBA00018522"/>
    </source>
</evidence>
<dbReference type="CDD" id="cd03354">
    <property type="entry name" value="LbH_SAT"/>
    <property type="match status" value="1"/>
</dbReference>
<keyword evidence="8" id="KW-0198">Cysteine biosynthesis</keyword>
<feature type="region of interest" description="Disordered" evidence="12">
    <location>
        <begin position="215"/>
        <end position="267"/>
    </location>
</feature>
<keyword evidence="7" id="KW-0677">Repeat</keyword>
<dbReference type="EC" id="2.3.1.30" evidence="3 11"/>
<evidence type="ECO:0000256" key="7">
    <source>
        <dbReference type="ARBA" id="ARBA00022737"/>
    </source>
</evidence>
<comment type="caution">
    <text evidence="13">The sequence shown here is derived from an EMBL/GenBank/DDBJ whole genome shotgun (WGS) entry which is preliminary data.</text>
</comment>
<evidence type="ECO:0000256" key="6">
    <source>
        <dbReference type="ARBA" id="ARBA00022679"/>
    </source>
</evidence>
<reference evidence="13 14" key="1">
    <citation type="submission" date="2019-04" db="EMBL/GenBank/DDBJ databases">
        <title>Microbes associate with the intestines of laboratory mice.</title>
        <authorList>
            <person name="Navarre W."/>
            <person name="Wong E."/>
            <person name="Huang K."/>
            <person name="Tropini C."/>
            <person name="Ng K."/>
            <person name="Yu B."/>
        </authorList>
    </citation>
    <scope>NUCLEOTIDE SEQUENCE [LARGE SCALE GENOMIC DNA]</scope>
    <source>
        <strain evidence="13 14">NM07_P-09</strain>
    </source>
</reference>
<protein>
    <recommendedName>
        <fullName evidence="4 11">Serine acetyltransferase</fullName>
        <ecNumber evidence="3 11">2.3.1.30</ecNumber>
    </recommendedName>
</protein>
<evidence type="ECO:0000256" key="11">
    <source>
        <dbReference type="PIRNR" id="PIRNR000441"/>
    </source>
</evidence>
<dbReference type="PANTHER" id="PTHR42811">
    <property type="entry name" value="SERINE ACETYLTRANSFERASE"/>
    <property type="match status" value="1"/>
</dbReference>
<keyword evidence="6 11" id="KW-0808">Transferase</keyword>
<comment type="pathway">
    <text evidence="1">Amino-acid biosynthesis; L-cysteine biosynthesis; L-cysteine from L-serine: step 1/2.</text>
</comment>